<protein>
    <submittedName>
        <fullName evidence="8">SigE family RNA polymerase sigma factor</fullName>
    </submittedName>
</protein>
<feature type="domain" description="RNA polymerase sigma factor 70 region 4 type 2" evidence="7">
    <location>
        <begin position="116"/>
        <end position="168"/>
    </location>
</feature>
<dbReference type="Pfam" id="PF08281">
    <property type="entry name" value="Sigma70_r4_2"/>
    <property type="match status" value="1"/>
</dbReference>
<keyword evidence="3" id="KW-0731">Sigma factor</keyword>
<evidence type="ECO:0000313" key="8">
    <source>
        <dbReference type="EMBL" id="MBE1877355.1"/>
    </source>
</evidence>
<evidence type="ECO:0000313" key="9">
    <source>
        <dbReference type="Proteomes" id="UP000625527"/>
    </source>
</evidence>
<dbReference type="NCBIfam" id="TIGR02983">
    <property type="entry name" value="SigE-fam_strep"/>
    <property type="match status" value="1"/>
</dbReference>
<evidence type="ECO:0000259" key="7">
    <source>
        <dbReference type="Pfam" id="PF08281"/>
    </source>
</evidence>
<evidence type="ECO:0000256" key="1">
    <source>
        <dbReference type="ARBA" id="ARBA00010641"/>
    </source>
</evidence>
<dbReference type="PANTHER" id="PTHR43133">
    <property type="entry name" value="RNA POLYMERASE ECF-TYPE SIGMA FACTO"/>
    <property type="match status" value="1"/>
</dbReference>
<dbReference type="Gene3D" id="1.10.1740.10">
    <property type="match status" value="1"/>
</dbReference>
<evidence type="ECO:0000256" key="5">
    <source>
        <dbReference type="ARBA" id="ARBA00023163"/>
    </source>
</evidence>
<dbReference type="InterPro" id="IPR013325">
    <property type="entry name" value="RNA_pol_sigma_r2"/>
</dbReference>
<sequence length="181" mass="20752">MTAAATAVDGVSVVVRATTEQEFTEFARHSMPVLYRIAYLLCGDEHRAHDLTQLALERTFRAWPRVRDGSPFAYARRALVTSRIDAWRRTRRDVLREPETFDRADEVREPAVHERDRLVRALAQLPPRQRRVVVLRYLLDRSEQETAEDLGISRGTVKSTASRGLANLRTVLGTTDEEPQR</sequence>
<dbReference type="PANTHER" id="PTHR43133:SF50">
    <property type="entry name" value="ECF RNA POLYMERASE SIGMA FACTOR SIGM"/>
    <property type="match status" value="1"/>
</dbReference>
<dbReference type="Pfam" id="PF04542">
    <property type="entry name" value="Sigma70_r2"/>
    <property type="match status" value="1"/>
</dbReference>
<dbReference type="InterPro" id="IPR013249">
    <property type="entry name" value="RNA_pol_sigma70_r4_t2"/>
</dbReference>
<dbReference type="Gene3D" id="1.10.10.10">
    <property type="entry name" value="Winged helix-like DNA-binding domain superfamily/Winged helix DNA-binding domain"/>
    <property type="match status" value="1"/>
</dbReference>
<dbReference type="InterPro" id="IPR014284">
    <property type="entry name" value="RNA_pol_sigma-70_dom"/>
</dbReference>
<dbReference type="SUPFAM" id="SSF88659">
    <property type="entry name" value="Sigma3 and sigma4 domains of RNA polymerase sigma factors"/>
    <property type="match status" value="1"/>
</dbReference>
<keyword evidence="2" id="KW-0805">Transcription regulation</keyword>
<comment type="similarity">
    <text evidence="1">Belongs to the sigma-70 factor family. ECF subfamily.</text>
</comment>
<dbReference type="SUPFAM" id="SSF88946">
    <property type="entry name" value="Sigma2 domain of RNA polymerase sigma factors"/>
    <property type="match status" value="1"/>
</dbReference>
<proteinExistence type="inferred from homology"/>
<gene>
    <name evidence="8" type="ORF">IHE71_16825</name>
</gene>
<evidence type="ECO:0000256" key="3">
    <source>
        <dbReference type="ARBA" id="ARBA00023082"/>
    </source>
</evidence>
<dbReference type="CDD" id="cd06171">
    <property type="entry name" value="Sigma70_r4"/>
    <property type="match status" value="1"/>
</dbReference>
<dbReference type="NCBIfam" id="TIGR02937">
    <property type="entry name" value="sigma70-ECF"/>
    <property type="match status" value="1"/>
</dbReference>
<dbReference type="Proteomes" id="UP000625527">
    <property type="component" value="Unassembled WGS sequence"/>
</dbReference>
<keyword evidence="9" id="KW-1185">Reference proteome</keyword>
<dbReference type="RefSeq" id="WP_192863913.1">
    <property type="nucleotide sequence ID" value="NZ_JADAQT010000099.1"/>
</dbReference>
<accession>A0ABR9N115</accession>
<evidence type="ECO:0000256" key="4">
    <source>
        <dbReference type="ARBA" id="ARBA00023125"/>
    </source>
</evidence>
<name>A0ABR9N115_9MICO</name>
<organism evidence="8 9">
    <name type="scientific">Myceligenerans pegani</name>
    <dbReference type="NCBI Taxonomy" id="2776917"/>
    <lineage>
        <taxon>Bacteria</taxon>
        <taxon>Bacillati</taxon>
        <taxon>Actinomycetota</taxon>
        <taxon>Actinomycetes</taxon>
        <taxon>Micrococcales</taxon>
        <taxon>Promicromonosporaceae</taxon>
        <taxon>Myceligenerans</taxon>
    </lineage>
</organism>
<dbReference type="InterPro" id="IPR039425">
    <property type="entry name" value="RNA_pol_sigma-70-like"/>
</dbReference>
<dbReference type="EMBL" id="JADAQT010000099">
    <property type="protein sequence ID" value="MBE1877355.1"/>
    <property type="molecule type" value="Genomic_DNA"/>
</dbReference>
<comment type="caution">
    <text evidence="8">The sequence shown here is derived from an EMBL/GenBank/DDBJ whole genome shotgun (WGS) entry which is preliminary data.</text>
</comment>
<feature type="domain" description="RNA polymerase sigma-70 region 2" evidence="6">
    <location>
        <begin position="28"/>
        <end position="92"/>
    </location>
</feature>
<dbReference type="InterPro" id="IPR036388">
    <property type="entry name" value="WH-like_DNA-bd_sf"/>
</dbReference>
<evidence type="ECO:0000259" key="6">
    <source>
        <dbReference type="Pfam" id="PF04542"/>
    </source>
</evidence>
<evidence type="ECO:0000256" key="2">
    <source>
        <dbReference type="ARBA" id="ARBA00023015"/>
    </source>
</evidence>
<keyword evidence="4" id="KW-0238">DNA-binding</keyword>
<reference evidence="8 9" key="1">
    <citation type="submission" date="2020-10" db="EMBL/GenBank/DDBJ databases">
        <title>Myceligenerans pegani sp. nov., an endophytic actinomycete isolated from Peganum harmala L. in Xinjiang, China.</title>
        <authorList>
            <person name="Xin L."/>
        </authorList>
    </citation>
    <scope>NUCLEOTIDE SEQUENCE [LARGE SCALE GENOMIC DNA]</scope>
    <source>
        <strain evidence="8 9">TRM65318</strain>
    </source>
</reference>
<dbReference type="InterPro" id="IPR014325">
    <property type="entry name" value="RNA_pol_sigma-E_actinobac"/>
</dbReference>
<dbReference type="InterPro" id="IPR007627">
    <property type="entry name" value="RNA_pol_sigma70_r2"/>
</dbReference>
<keyword evidence="5" id="KW-0804">Transcription</keyword>
<dbReference type="InterPro" id="IPR013324">
    <property type="entry name" value="RNA_pol_sigma_r3/r4-like"/>
</dbReference>